<protein>
    <submittedName>
        <fullName evidence="2">Uncharacterized protein</fullName>
    </submittedName>
</protein>
<evidence type="ECO:0000256" key="1">
    <source>
        <dbReference type="SAM" id="MobiDB-lite"/>
    </source>
</evidence>
<feature type="region of interest" description="Disordered" evidence="1">
    <location>
        <begin position="1"/>
        <end position="40"/>
    </location>
</feature>
<evidence type="ECO:0000313" key="2">
    <source>
        <dbReference type="EMBL" id="GFT53845.1"/>
    </source>
</evidence>
<keyword evidence="3" id="KW-1185">Reference proteome</keyword>
<gene>
    <name evidence="2" type="ORF">NPIL_578461</name>
</gene>
<reference evidence="2" key="1">
    <citation type="submission" date="2020-08" db="EMBL/GenBank/DDBJ databases">
        <title>Multicomponent nature underlies the extraordinary mechanical properties of spider dragline silk.</title>
        <authorList>
            <person name="Kono N."/>
            <person name="Nakamura H."/>
            <person name="Mori M."/>
            <person name="Yoshida Y."/>
            <person name="Ohtoshi R."/>
            <person name="Malay A.D."/>
            <person name="Moran D.A.P."/>
            <person name="Tomita M."/>
            <person name="Numata K."/>
            <person name="Arakawa K."/>
        </authorList>
    </citation>
    <scope>NUCLEOTIDE SEQUENCE</scope>
</reference>
<dbReference type="EMBL" id="BMAW01017409">
    <property type="protein sequence ID" value="GFT53845.1"/>
    <property type="molecule type" value="Genomic_DNA"/>
</dbReference>
<accession>A0A8X6P6F6</accession>
<feature type="compositionally biased region" description="Basic residues" evidence="1">
    <location>
        <begin position="1"/>
        <end position="17"/>
    </location>
</feature>
<name>A0A8X6P6F6_NEPPI</name>
<dbReference type="AlphaFoldDB" id="A0A8X6P6F6"/>
<comment type="caution">
    <text evidence="2">The sequence shown here is derived from an EMBL/GenBank/DDBJ whole genome shotgun (WGS) entry which is preliminary data.</text>
</comment>
<sequence length="120" mass="13278">MPEKKQHRAKQSGHHNQFRSNQAEINDRRRRGSPHLVHGSLPTWALTRSDANGEDGVGEIINYQGCQPGRRLNKAASIVNKLFPTPLSLHFKNGTGVVLPPSEWLFKFPGGCLFGAKLVA</sequence>
<dbReference type="Proteomes" id="UP000887013">
    <property type="component" value="Unassembled WGS sequence"/>
</dbReference>
<organism evidence="2 3">
    <name type="scientific">Nephila pilipes</name>
    <name type="common">Giant wood spider</name>
    <name type="synonym">Nephila maculata</name>
    <dbReference type="NCBI Taxonomy" id="299642"/>
    <lineage>
        <taxon>Eukaryota</taxon>
        <taxon>Metazoa</taxon>
        <taxon>Ecdysozoa</taxon>
        <taxon>Arthropoda</taxon>
        <taxon>Chelicerata</taxon>
        <taxon>Arachnida</taxon>
        <taxon>Araneae</taxon>
        <taxon>Araneomorphae</taxon>
        <taxon>Entelegynae</taxon>
        <taxon>Araneoidea</taxon>
        <taxon>Nephilidae</taxon>
        <taxon>Nephila</taxon>
    </lineage>
</organism>
<proteinExistence type="predicted"/>
<evidence type="ECO:0000313" key="3">
    <source>
        <dbReference type="Proteomes" id="UP000887013"/>
    </source>
</evidence>